<sequence>MRWDGLFDDLEAQWAELDRRALQTEAAELTRGEWSRLGLADRLRGGIGRTMRLHLIWGEHRDVRLESVGEGWIGGVVEAGGGLLVPLASLMAVEGDLGSAAEAPDRPSARVPFAAALRRLARARAAVRLTSPSGAAVAEGTVDRVGADHLDVARHPRDEARRRSAVRGRLTVPFSALGLVADAGGV</sequence>
<protein>
    <submittedName>
        <fullName evidence="1">Uncharacterized protein</fullName>
    </submittedName>
</protein>
<comment type="caution">
    <text evidence="1">The sequence shown here is derived from an EMBL/GenBank/DDBJ whole genome shotgun (WGS) entry which is preliminary data.</text>
</comment>
<name>A0A4Y8X1G8_9MICC</name>
<dbReference type="OrthoDB" id="3827359at2"/>
<gene>
    <name evidence="1" type="ORF">BJ976_000746</name>
</gene>
<dbReference type="Proteomes" id="UP000560081">
    <property type="component" value="Unassembled WGS sequence"/>
</dbReference>
<proteinExistence type="predicted"/>
<keyword evidence="2" id="KW-1185">Reference proteome</keyword>
<dbReference type="AlphaFoldDB" id="A0A4Y8X1G8"/>
<evidence type="ECO:0000313" key="2">
    <source>
        <dbReference type="Proteomes" id="UP000560081"/>
    </source>
</evidence>
<accession>A0A4Y8X1G8</accession>
<dbReference type="EMBL" id="JACHMC010000001">
    <property type="protein sequence ID" value="MBB4882395.1"/>
    <property type="molecule type" value="Genomic_DNA"/>
</dbReference>
<dbReference type="RefSeq" id="WP_135029540.1">
    <property type="nucleotide sequence ID" value="NZ_BMLA01000005.1"/>
</dbReference>
<reference evidence="1 2" key="1">
    <citation type="submission" date="2020-08" db="EMBL/GenBank/DDBJ databases">
        <title>Sequencing the genomes of 1000 actinobacteria strains.</title>
        <authorList>
            <person name="Klenk H.-P."/>
        </authorList>
    </citation>
    <scope>NUCLEOTIDE SEQUENCE [LARGE SCALE GENOMIC DNA]</scope>
    <source>
        <strain evidence="1 2">DSM 19079</strain>
    </source>
</reference>
<evidence type="ECO:0000313" key="1">
    <source>
        <dbReference type="EMBL" id="MBB4882395.1"/>
    </source>
</evidence>
<organism evidence="1 2">
    <name type="scientific">Micrococcus flavus</name>
    <dbReference type="NCBI Taxonomy" id="384602"/>
    <lineage>
        <taxon>Bacteria</taxon>
        <taxon>Bacillati</taxon>
        <taxon>Actinomycetota</taxon>
        <taxon>Actinomycetes</taxon>
        <taxon>Micrococcales</taxon>
        <taxon>Micrococcaceae</taxon>
        <taxon>Micrococcus</taxon>
    </lineage>
</organism>